<accession>A0A074IYY3</accession>
<protein>
    <submittedName>
        <fullName evidence="6">ABC transporter ATP-binding protein</fullName>
    </submittedName>
</protein>
<evidence type="ECO:0000313" key="7">
    <source>
        <dbReference type="Proteomes" id="UP000027855"/>
    </source>
</evidence>
<dbReference type="SUPFAM" id="SSF52540">
    <property type="entry name" value="P-loop containing nucleoside triphosphate hydrolases"/>
    <property type="match status" value="1"/>
</dbReference>
<keyword evidence="2" id="KW-0813">Transport</keyword>
<gene>
    <name evidence="6" type="ORF">DL07_01700</name>
</gene>
<dbReference type="InterPro" id="IPR003439">
    <property type="entry name" value="ABC_transporter-like_ATP-bd"/>
</dbReference>
<dbReference type="GO" id="GO:0005524">
    <property type="term" value="F:ATP binding"/>
    <property type="evidence" value="ECO:0007669"/>
    <property type="project" value="UniProtKB-KW"/>
</dbReference>
<dbReference type="EMBL" id="JJMT01000011">
    <property type="protein sequence ID" value="KEO45414.1"/>
    <property type="molecule type" value="Genomic_DNA"/>
</dbReference>
<evidence type="ECO:0000256" key="4">
    <source>
        <dbReference type="ARBA" id="ARBA00022840"/>
    </source>
</evidence>
<dbReference type="Pfam" id="PF00005">
    <property type="entry name" value="ABC_tran"/>
    <property type="match status" value="1"/>
</dbReference>
<dbReference type="GO" id="GO:0016887">
    <property type="term" value="F:ATP hydrolysis activity"/>
    <property type="evidence" value="ECO:0007669"/>
    <property type="project" value="InterPro"/>
</dbReference>
<dbReference type="PROSITE" id="PS50893">
    <property type="entry name" value="ABC_TRANSPORTER_2"/>
    <property type="match status" value="1"/>
</dbReference>
<evidence type="ECO:0000259" key="5">
    <source>
        <dbReference type="PROSITE" id="PS50893"/>
    </source>
</evidence>
<proteinExistence type="inferred from homology"/>
<dbReference type="SMART" id="SM00382">
    <property type="entry name" value="AAA"/>
    <property type="match status" value="1"/>
</dbReference>
<dbReference type="InterPro" id="IPR017911">
    <property type="entry name" value="MacB-like_ATP-bd"/>
</dbReference>
<organism evidence="6 7">
    <name type="scientific">Streptococcus salivarius</name>
    <dbReference type="NCBI Taxonomy" id="1304"/>
    <lineage>
        <taxon>Bacteria</taxon>
        <taxon>Bacillati</taxon>
        <taxon>Bacillota</taxon>
        <taxon>Bacilli</taxon>
        <taxon>Lactobacillales</taxon>
        <taxon>Streptococcaceae</taxon>
        <taxon>Streptococcus</taxon>
    </lineage>
</organism>
<comment type="similarity">
    <text evidence="1">Belongs to the ABC transporter superfamily.</text>
</comment>
<sequence>MNTVAVEVKHLSKEFQIDKNKDISVLRDISFEANYGEFVSILGVSGSGKSTLLNCISSLSAPTEGVVKVNNCNPYQLKNSRLSKFRREDISFIFQSYNLLPALPVLENVALPLRLSHKKVCRDDIQTLLDKMNFRADLMSPVSSLSGGEKQKVAIARAILSKTRIIFADEPTGALDSTSRKIIFEMLADLAQEGRCVIMVTHDIELASQTDRALILKDGKIYQELFNPTAEALYKALEIENSGD</sequence>
<keyword evidence="3" id="KW-0547">Nucleotide-binding</keyword>
<dbReference type="AlphaFoldDB" id="A0A074IYY3"/>
<name>A0A074IYY3_STRSL</name>
<feature type="domain" description="ABC transporter" evidence="5">
    <location>
        <begin position="6"/>
        <end position="243"/>
    </location>
</feature>
<dbReference type="CDD" id="cd03255">
    <property type="entry name" value="ABC_MJ0796_LolCDE_FtsE"/>
    <property type="match status" value="1"/>
</dbReference>
<dbReference type="InterPro" id="IPR027417">
    <property type="entry name" value="P-loop_NTPase"/>
</dbReference>
<dbReference type="InterPro" id="IPR003593">
    <property type="entry name" value="AAA+_ATPase"/>
</dbReference>
<keyword evidence="4 6" id="KW-0067">ATP-binding</keyword>
<dbReference type="Gene3D" id="3.40.50.300">
    <property type="entry name" value="P-loop containing nucleotide triphosphate hydrolases"/>
    <property type="match status" value="1"/>
</dbReference>
<comment type="caution">
    <text evidence="6">The sequence shown here is derived from an EMBL/GenBank/DDBJ whole genome shotgun (WGS) entry which is preliminary data.</text>
</comment>
<evidence type="ECO:0000256" key="1">
    <source>
        <dbReference type="ARBA" id="ARBA00005417"/>
    </source>
</evidence>
<dbReference type="Proteomes" id="UP000027855">
    <property type="component" value="Unassembled WGS sequence"/>
</dbReference>
<evidence type="ECO:0000256" key="2">
    <source>
        <dbReference type="ARBA" id="ARBA00022448"/>
    </source>
</evidence>
<evidence type="ECO:0000313" key="6">
    <source>
        <dbReference type="EMBL" id="KEO45414.1"/>
    </source>
</evidence>
<dbReference type="PANTHER" id="PTHR42798">
    <property type="entry name" value="LIPOPROTEIN-RELEASING SYSTEM ATP-BINDING PROTEIN LOLD"/>
    <property type="match status" value="1"/>
</dbReference>
<dbReference type="PROSITE" id="PS00211">
    <property type="entry name" value="ABC_TRANSPORTER_1"/>
    <property type="match status" value="1"/>
</dbReference>
<dbReference type="InterPro" id="IPR017871">
    <property type="entry name" value="ABC_transporter-like_CS"/>
</dbReference>
<evidence type="ECO:0000256" key="3">
    <source>
        <dbReference type="ARBA" id="ARBA00022741"/>
    </source>
</evidence>
<dbReference type="PANTHER" id="PTHR42798:SF7">
    <property type="entry name" value="ALPHA-D-RIBOSE 1-METHYLPHOSPHONATE 5-TRIPHOSPHATE SYNTHASE SUBUNIT PHNL"/>
    <property type="match status" value="1"/>
</dbReference>
<reference evidence="6 7" key="1">
    <citation type="submission" date="2014-04" db="EMBL/GenBank/DDBJ databases">
        <title>Variable characteristics of bacteriocin-producing Streptococcus salivarius strains isolated from Malaysian subjects.</title>
        <authorList>
            <person name="Philip K."/>
            <person name="Barbour A."/>
        </authorList>
    </citation>
    <scope>NUCLEOTIDE SEQUENCE [LARGE SCALE GENOMIC DNA]</scope>
    <source>
        <strain evidence="6 7">NU10</strain>
    </source>
</reference>
<dbReference type="RefSeq" id="WP_037601695.1">
    <property type="nucleotide sequence ID" value="NZ_JJMS01000003.1"/>
</dbReference>